<dbReference type="Proteomes" id="UP000193642">
    <property type="component" value="Unassembled WGS sequence"/>
</dbReference>
<dbReference type="Pfam" id="PF13883">
    <property type="entry name" value="CREG_beta-barrel"/>
    <property type="match status" value="1"/>
</dbReference>
<keyword evidence="4" id="KW-1185">Reference proteome</keyword>
<dbReference type="SUPFAM" id="SSF50475">
    <property type="entry name" value="FMN-binding split barrel"/>
    <property type="match status" value="1"/>
</dbReference>
<dbReference type="Gene3D" id="2.30.110.10">
    <property type="entry name" value="Electron Transport, Fmn-binding Protein, Chain A"/>
    <property type="match status" value="1"/>
</dbReference>
<sequence length="227" mass="25299">MMHPTTLLLQVLLLFSTTTFSAPLVPNQNQNVNQKPLEIDTLESATDAARIAISLLSESLVIGELATIASPTGSTNKVKGHPIATLESIWVNNCQDASQNKDPWLALVSWGVHATNIKHDNKVSVHIRDKYFYTRVNHDDERGLLNHPRFTLFGRLEEQESTRENVACMLEKHPGAEEWFTSHSFKLFKVVTEGPVYFLGGYGGLHYVGWVPEDVYRGVALGISSVE</sequence>
<dbReference type="PANTHER" id="PTHR37273">
    <property type="entry name" value="CHROMOSOME 8, WHOLE GENOME SHOTGUN SEQUENCE"/>
    <property type="match status" value="1"/>
</dbReference>
<name>A0A1Y2BQ69_9FUNG</name>
<comment type="caution">
    <text evidence="3">The sequence shown here is derived from an EMBL/GenBank/DDBJ whole genome shotgun (WGS) entry which is preliminary data.</text>
</comment>
<feature type="signal peptide" evidence="1">
    <location>
        <begin position="1"/>
        <end position="21"/>
    </location>
</feature>
<dbReference type="OrthoDB" id="2138282at2759"/>
<evidence type="ECO:0000313" key="4">
    <source>
        <dbReference type="Proteomes" id="UP000193642"/>
    </source>
</evidence>
<organism evidence="3 4">
    <name type="scientific">Rhizoclosmatium globosum</name>
    <dbReference type="NCBI Taxonomy" id="329046"/>
    <lineage>
        <taxon>Eukaryota</taxon>
        <taxon>Fungi</taxon>
        <taxon>Fungi incertae sedis</taxon>
        <taxon>Chytridiomycota</taxon>
        <taxon>Chytridiomycota incertae sedis</taxon>
        <taxon>Chytridiomycetes</taxon>
        <taxon>Chytridiales</taxon>
        <taxon>Chytriomycetaceae</taxon>
        <taxon>Rhizoclosmatium</taxon>
    </lineage>
</organism>
<accession>A0A1Y2BQ69</accession>
<dbReference type="InterPro" id="IPR012349">
    <property type="entry name" value="Split_barrel_FMN-bd"/>
</dbReference>
<dbReference type="AlphaFoldDB" id="A0A1Y2BQ69"/>
<reference evidence="3 4" key="1">
    <citation type="submission" date="2016-07" db="EMBL/GenBank/DDBJ databases">
        <title>Pervasive Adenine N6-methylation of Active Genes in Fungi.</title>
        <authorList>
            <consortium name="DOE Joint Genome Institute"/>
            <person name="Mondo S.J."/>
            <person name="Dannebaum R.O."/>
            <person name="Kuo R.C."/>
            <person name="Labutti K."/>
            <person name="Haridas S."/>
            <person name="Kuo A."/>
            <person name="Salamov A."/>
            <person name="Ahrendt S.R."/>
            <person name="Lipzen A."/>
            <person name="Sullivan W."/>
            <person name="Andreopoulos W.B."/>
            <person name="Clum A."/>
            <person name="Lindquist E."/>
            <person name="Daum C."/>
            <person name="Ramamoorthy G.K."/>
            <person name="Gryganskyi A."/>
            <person name="Culley D."/>
            <person name="Magnuson J.K."/>
            <person name="James T.Y."/>
            <person name="O'Malley M.A."/>
            <person name="Stajich J.E."/>
            <person name="Spatafora J.W."/>
            <person name="Visel A."/>
            <person name="Grigoriev I.V."/>
        </authorList>
    </citation>
    <scope>NUCLEOTIDE SEQUENCE [LARGE SCALE GENOMIC DNA]</scope>
    <source>
        <strain evidence="3 4">JEL800</strain>
    </source>
</reference>
<keyword evidence="1" id="KW-0732">Signal</keyword>
<feature type="chain" id="PRO_5011007770" description="CREG-like beta-barrel domain-containing protein" evidence="1">
    <location>
        <begin position="22"/>
        <end position="227"/>
    </location>
</feature>
<dbReference type="EMBL" id="MCGO01000053">
    <property type="protein sequence ID" value="ORY36890.1"/>
    <property type="molecule type" value="Genomic_DNA"/>
</dbReference>
<dbReference type="PANTHER" id="PTHR37273:SF1">
    <property type="entry name" value="ADL397C-AP"/>
    <property type="match status" value="1"/>
</dbReference>
<gene>
    <name evidence="3" type="ORF">BCR33DRAFT_855038</name>
</gene>
<feature type="domain" description="CREG-like beta-barrel" evidence="2">
    <location>
        <begin position="45"/>
        <end position="216"/>
    </location>
</feature>
<proteinExistence type="predicted"/>
<evidence type="ECO:0000313" key="3">
    <source>
        <dbReference type="EMBL" id="ORY36890.1"/>
    </source>
</evidence>
<evidence type="ECO:0000259" key="2">
    <source>
        <dbReference type="Pfam" id="PF13883"/>
    </source>
</evidence>
<dbReference type="InterPro" id="IPR055343">
    <property type="entry name" value="CREG_beta-barrel"/>
</dbReference>
<dbReference type="STRING" id="329046.A0A1Y2BQ69"/>
<feature type="non-terminal residue" evidence="3">
    <location>
        <position position="1"/>
    </location>
</feature>
<evidence type="ECO:0000256" key="1">
    <source>
        <dbReference type="SAM" id="SignalP"/>
    </source>
</evidence>
<protein>
    <recommendedName>
        <fullName evidence="2">CREG-like beta-barrel domain-containing protein</fullName>
    </recommendedName>
</protein>